<dbReference type="InterPro" id="IPR045010">
    <property type="entry name" value="MDR_fam"/>
</dbReference>
<reference evidence="3 4" key="1">
    <citation type="journal article" date="2013" name="Biodegradation">
        <title>Occurrence of 4-tert-butylphenol (4-t-BP) biodegradation in an aquatic sample caused by the presence of Spirodela polyrrhiza and isolation of a 4-t-BP-utilizing bacterium.</title>
        <authorList>
            <person name="Ogata Y."/>
            <person name="Toyama T."/>
            <person name="Yu N."/>
            <person name="Wang X."/>
            <person name="Sei K."/>
            <person name="Ike M."/>
        </authorList>
    </citation>
    <scope>NUCLEOTIDE SEQUENCE [LARGE SCALE GENOMIC DNA]</scope>
    <source>
        <strain evidence="3 4">OMI</strain>
    </source>
</reference>
<dbReference type="InterPro" id="IPR041694">
    <property type="entry name" value="ADH_N_2"/>
</dbReference>
<dbReference type="Proteomes" id="UP000221538">
    <property type="component" value="Unassembled WGS sequence"/>
</dbReference>
<sequence>MTSTYRAWTLVKRAQGLPSRDLFALRDFDDAPLAEGEVRVRNVWLTVGPAMRVRMSAETRGYLAPYGLGEPIPGWAVGEVIESRSADFKPGDRAMHQFGMRDYGQGPATAFEKLPSSGAPEHYLNAMGSTGFVAYYGLFEIAKAKAGETLFVSAAAGAVGSTAVQIGKAIGLTVIGSAGGSAKGERLKEIGADAVIDYKTPGSLEEKLAAVVPQGIDIYLDNVGGEHLDAALASANPNARFAISGMIGSYNQERASDTMHHLNRIVTQRIHIQGYLPYSDRADLLGGFRAQMSAWIENGTVRPWQEIRDGLESVPQAVEELFTGGFSGKPLIRLNTEGARP</sequence>
<dbReference type="EMBL" id="BEWI01000032">
    <property type="protein sequence ID" value="GAY24122.1"/>
    <property type="molecule type" value="Genomic_DNA"/>
</dbReference>
<dbReference type="SMART" id="SM00829">
    <property type="entry name" value="PKS_ER"/>
    <property type="match status" value="1"/>
</dbReference>
<dbReference type="AlphaFoldDB" id="A0A292ZHC4"/>
<dbReference type="RefSeq" id="WP_099186694.1">
    <property type="nucleotide sequence ID" value="NZ_BEWI01000032.1"/>
</dbReference>
<dbReference type="SUPFAM" id="SSF50129">
    <property type="entry name" value="GroES-like"/>
    <property type="match status" value="1"/>
</dbReference>
<dbReference type="Gene3D" id="3.90.180.10">
    <property type="entry name" value="Medium-chain alcohol dehydrogenases, catalytic domain"/>
    <property type="match status" value="1"/>
</dbReference>
<dbReference type="PANTHER" id="PTHR43205:SF7">
    <property type="entry name" value="PROSTAGLANDIN REDUCTASE 1"/>
    <property type="match status" value="1"/>
</dbReference>
<dbReference type="Pfam" id="PF16884">
    <property type="entry name" value="ADH_N_2"/>
    <property type="match status" value="1"/>
</dbReference>
<dbReference type="InterPro" id="IPR036291">
    <property type="entry name" value="NAD(P)-bd_dom_sf"/>
</dbReference>
<dbReference type="InterPro" id="IPR011032">
    <property type="entry name" value="GroES-like_sf"/>
</dbReference>
<feature type="domain" description="Enoyl reductase (ER)" evidence="2">
    <location>
        <begin position="19"/>
        <end position="332"/>
    </location>
</feature>
<evidence type="ECO:0000256" key="1">
    <source>
        <dbReference type="ARBA" id="ARBA00023002"/>
    </source>
</evidence>
<evidence type="ECO:0000313" key="3">
    <source>
        <dbReference type="EMBL" id="GAY24122.1"/>
    </source>
</evidence>
<comment type="caution">
    <text evidence="3">The sequence shown here is derived from an EMBL/GenBank/DDBJ whole genome shotgun (WGS) entry which is preliminary data.</text>
</comment>
<evidence type="ECO:0000259" key="2">
    <source>
        <dbReference type="SMART" id="SM00829"/>
    </source>
</evidence>
<dbReference type="InterPro" id="IPR013149">
    <property type="entry name" value="ADH-like_C"/>
</dbReference>
<dbReference type="Gene3D" id="3.40.50.720">
    <property type="entry name" value="NAD(P)-binding Rossmann-like Domain"/>
    <property type="match status" value="1"/>
</dbReference>
<reference evidence="3 4" key="2">
    <citation type="journal article" date="2013" name="Environ. Sci. Technol.">
        <title>The 4-tert-butylphenol-utilizing bacterium Sphingobium fuliginis OMI can degrade bisphenols via phenolic ring hydroxylation and meta-cleavage pathway.</title>
        <authorList>
            <person name="Ogata Y."/>
            <person name="Goda S."/>
            <person name="Toyama T."/>
            <person name="Sei K."/>
            <person name="Ike M."/>
        </authorList>
    </citation>
    <scope>NUCLEOTIDE SEQUENCE [LARGE SCALE GENOMIC DNA]</scope>
    <source>
        <strain evidence="3 4">OMI</strain>
    </source>
</reference>
<dbReference type="Pfam" id="PF00107">
    <property type="entry name" value="ADH_zinc_N"/>
    <property type="match status" value="1"/>
</dbReference>
<evidence type="ECO:0000313" key="4">
    <source>
        <dbReference type="Proteomes" id="UP000221538"/>
    </source>
</evidence>
<dbReference type="SUPFAM" id="SSF51735">
    <property type="entry name" value="NAD(P)-binding Rossmann-fold domains"/>
    <property type="match status" value="1"/>
</dbReference>
<protein>
    <submittedName>
        <fullName evidence="3">Putative oxidoreductase YncB</fullName>
    </submittedName>
</protein>
<gene>
    <name evidence="3" type="ORF">SFOMI_4700</name>
</gene>
<dbReference type="InterPro" id="IPR020843">
    <property type="entry name" value="ER"/>
</dbReference>
<name>A0A292ZHC4_SPHSA</name>
<keyword evidence="1" id="KW-0560">Oxidoreductase</keyword>
<dbReference type="FunFam" id="3.40.50.720:FF:000121">
    <property type="entry name" value="Prostaglandin reductase 2"/>
    <property type="match status" value="1"/>
</dbReference>
<accession>A0A292ZHC4</accession>
<proteinExistence type="predicted"/>
<dbReference type="CDD" id="cd05288">
    <property type="entry name" value="PGDH"/>
    <property type="match status" value="1"/>
</dbReference>
<dbReference type="PANTHER" id="PTHR43205">
    <property type="entry name" value="PROSTAGLANDIN REDUCTASE"/>
    <property type="match status" value="1"/>
</dbReference>
<organism evidence="3 4">
    <name type="scientific">Sphingobium fuliginis (strain ATCC 27551)</name>
    <dbReference type="NCBI Taxonomy" id="336203"/>
    <lineage>
        <taxon>Bacteria</taxon>
        <taxon>Pseudomonadati</taxon>
        <taxon>Pseudomonadota</taxon>
        <taxon>Alphaproteobacteria</taxon>
        <taxon>Sphingomonadales</taxon>
        <taxon>Sphingomonadaceae</taxon>
        <taxon>Sphingobium</taxon>
    </lineage>
</organism>
<dbReference type="GO" id="GO:0016628">
    <property type="term" value="F:oxidoreductase activity, acting on the CH-CH group of donors, NAD or NADP as acceptor"/>
    <property type="evidence" value="ECO:0007669"/>
    <property type="project" value="InterPro"/>
</dbReference>